<dbReference type="PANTHER" id="PTHR36122">
    <property type="entry name" value="NICOTINAMIDE RIBOSIDE TRANSPORTER PNUC"/>
    <property type="match status" value="1"/>
</dbReference>
<protein>
    <submittedName>
        <fullName evidence="9">Nicotinamide riboside transporter PnuC</fullName>
    </submittedName>
</protein>
<comment type="similarity">
    <text evidence="2">Belongs to the nicotinamide ribonucleoside (NR) uptake permease (TC 4.B.1) family.</text>
</comment>
<dbReference type="PANTHER" id="PTHR36122:SF2">
    <property type="entry name" value="NICOTINAMIDE RIBOSIDE TRANSPORTER PNUC"/>
    <property type="match status" value="1"/>
</dbReference>
<feature type="transmembrane region" description="Helical" evidence="8">
    <location>
        <begin position="12"/>
        <end position="29"/>
    </location>
</feature>
<evidence type="ECO:0000313" key="10">
    <source>
        <dbReference type="Proteomes" id="UP001357223"/>
    </source>
</evidence>
<organism evidence="9 10">
    <name type="scientific">Niallia oryzisoli</name>
    <dbReference type="NCBI Taxonomy" id="1737571"/>
    <lineage>
        <taxon>Bacteria</taxon>
        <taxon>Bacillati</taxon>
        <taxon>Bacillota</taxon>
        <taxon>Bacilli</taxon>
        <taxon>Bacillales</taxon>
        <taxon>Bacillaceae</taxon>
        <taxon>Niallia</taxon>
    </lineage>
</organism>
<evidence type="ECO:0000256" key="7">
    <source>
        <dbReference type="ARBA" id="ARBA00023136"/>
    </source>
</evidence>
<dbReference type="NCBIfam" id="TIGR01528">
    <property type="entry name" value="NMN_trans_PnuC"/>
    <property type="match status" value="1"/>
</dbReference>
<dbReference type="RefSeq" id="WP_338453088.1">
    <property type="nucleotide sequence ID" value="NZ_CP137640.1"/>
</dbReference>
<feature type="transmembrane region" description="Helical" evidence="8">
    <location>
        <begin position="199"/>
        <end position="217"/>
    </location>
</feature>
<evidence type="ECO:0000256" key="1">
    <source>
        <dbReference type="ARBA" id="ARBA00004651"/>
    </source>
</evidence>
<reference evidence="9 10" key="1">
    <citation type="submission" date="2023-10" db="EMBL/GenBank/DDBJ databases">
        <title>Niallia locisalis sp.nov. isolated from a salt pond sample.</title>
        <authorList>
            <person name="Li X.-J."/>
            <person name="Dong L."/>
        </authorList>
    </citation>
    <scope>NUCLEOTIDE SEQUENCE [LARGE SCALE GENOMIC DNA]</scope>
    <source>
        <strain evidence="9 10">DSM 29761</strain>
    </source>
</reference>
<evidence type="ECO:0000256" key="4">
    <source>
        <dbReference type="ARBA" id="ARBA00022475"/>
    </source>
</evidence>
<evidence type="ECO:0000313" key="9">
    <source>
        <dbReference type="EMBL" id="WVX84215.1"/>
    </source>
</evidence>
<keyword evidence="5 8" id="KW-0812">Transmembrane</keyword>
<dbReference type="Pfam" id="PF04973">
    <property type="entry name" value="NMN_transporter"/>
    <property type="match status" value="1"/>
</dbReference>
<keyword evidence="4" id="KW-1003">Cell membrane</keyword>
<feature type="transmembrane region" description="Helical" evidence="8">
    <location>
        <begin position="82"/>
        <end position="101"/>
    </location>
</feature>
<name>A0ABZ2CQK5_9BACI</name>
<gene>
    <name evidence="9" type="primary">pnuC</name>
    <name evidence="9" type="ORF">R4Z09_15175</name>
</gene>
<sequence>MIKQAFSNWTLFEKSWLVIFTAINLYLFYAWQDSVLGLITSLSGMLCVVLVAKGKIFNYYPGILNILLYAYLSYQQGFYGEVALNILYFLPMQLIGLLLWQKHQSDKQNISDVAVSMLNKKLKFIWGMIIVAATVLLGFVLQKMGGAQPYVDASTTILQVAAQFFMIKRLVEQWITWIIVDMVSIWMWLTAFLTTGNDVTVLIMWIAYLFNAIYGYVNWK</sequence>
<evidence type="ECO:0000256" key="6">
    <source>
        <dbReference type="ARBA" id="ARBA00022989"/>
    </source>
</evidence>
<keyword evidence="6 8" id="KW-1133">Transmembrane helix</keyword>
<dbReference type="Proteomes" id="UP001357223">
    <property type="component" value="Chromosome"/>
</dbReference>
<accession>A0ABZ2CQK5</accession>
<evidence type="ECO:0000256" key="8">
    <source>
        <dbReference type="SAM" id="Phobius"/>
    </source>
</evidence>
<dbReference type="EMBL" id="CP137640">
    <property type="protein sequence ID" value="WVX84215.1"/>
    <property type="molecule type" value="Genomic_DNA"/>
</dbReference>
<feature type="transmembrane region" description="Helical" evidence="8">
    <location>
        <begin position="122"/>
        <end position="141"/>
    </location>
</feature>
<feature type="transmembrane region" description="Helical" evidence="8">
    <location>
        <begin position="174"/>
        <end position="193"/>
    </location>
</feature>
<proteinExistence type="inferred from homology"/>
<keyword evidence="3" id="KW-0813">Transport</keyword>
<evidence type="ECO:0000256" key="5">
    <source>
        <dbReference type="ARBA" id="ARBA00022692"/>
    </source>
</evidence>
<comment type="subcellular location">
    <subcellularLocation>
        <location evidence="1">Cell membrane</location>
        <topology evidence="1">Multi-pass membrane protein</topology>
    </subcellularLocation>
</comment>
<evidence type="ECO:0000256" key="2">
    <source>
        <dbReference type="ARBA" id="ARBA00006669"/>
    </source>
</evidence>
<dbReference type="InterPro" id="IPR006419">
    <property type="entry name" value="NMN_transpt_PnuC"/>
</dbReference>
<feature type="transmembrane region" description="Helical" evidence="8">
    <location>
        <begin position="35"/>
        <end position="52"/>
    </location>
</feature>
<keyword evidence="10" id="KW-1185">Reference proteome</keyword>
<keyword evidence="7 8" id="KW-0472">Membrane</keyword>
<evidence type="ECO:0000256" key="3">
    <source>
        <dbReference type="ARBA" id="ARBA00022448"/>
    </source>
</evidence>